<accession>A0A183ATD3</accession>
<reference evidence="4" key="1">
    <citation type="submission" date="2016-06" db="UniProtKB">
        <authorList>
            <consortium name="WormBaseParasite"/>
        </authorList>
    </citation>
    <scope>IDENTIFICATION</scope>
</reference>
<evidence type="ECO:0000313" key="2">
    <source>
        <dbReference type="EMBL" id="VDP86690.1"/>
    </source>
</evidence>
<evidence type="ECO:0000256" key="1">
    <source>
        <dbReference type="SAM" id="MobiDB-lite"/>
    </source>
</evidence>
<feature type="compositionally biased region" description="Polar residues" evidence="1">
    <location>
        <begin position="225"/>
        <end position="240"/>
    </location>
</feature>
<evidence type="ECO:0000313" key="4">
    <source>
        <dbReference type="WBParaSite" id="ECPE_0001025001-mRNA-1"/>
    </source>
</evidence>
<reference evidence="2 3" key="2">
    <citation type="submission" date="2018-11" db="EMBL/GenBank/DDBJ databases">
        <authorList>
            <consortium name="Pathogen Informatics"/>
        </authorList>
    </citation>
    <scope>NUCLEOTIDE SEQUENCE [LARGE SCALE GENOMIC DNA]</scope>
    <source>
        <strain evidence="2 3">Egypt</strain>
    </source>
</reference>
<feature type="region of interest" description="Disordered" evidence="1">
    <location>
        <begin position="369"/>
        <end position="389"/>
    </location>
</feature>
<evidence type="ECO:0000313" key="3">
    <source>
        <dbReference type="Proteomes" id="UP000272942"/>
    </source>
</evidence>
<organism evidence="4">
    <name type="scientific">Echinostoma caproni</name>
    <dbReference type="NCBI Taxonomy" id="27848"/>
    <lineage>
        <taxon>Eukaryota</taxon>
        <taxon>Metazoa</taxon>
        <taxon>Spiralia</taxon>
        <taxon>Lophotrochozoa</taxon>
        <taxon>Platyhelminthes</taxon>
        <taxon>Trematoda</taxon>
        <taxon>Digenea</taxon>
        <taxon>Plagiorchiida</taxon>
        <taxon>Echinostomata</taxon>
        <taxon>Echinostomatoidea</taxon>
        <taxon>Echinostomatidae</taxon>
        <taxon>Echinostoma</taxon>
    </lineage>
</organism>
<feature type="region of interest" description="Disordered" evidence="1">
    <location>
        <begin position="122"/>
        <end position="142"/>
    </location>
</feature>
<keyword evidence="3" id="KW-1185">Reference proteome</keyword>
<sequence length="414" mass="44832">MTNVTFETIRDQPEESAINSWTDIPYYPNVVRLRSGLQNDCDIVMLLSNPRVTRKYLGLLACKLYKIKHSRASVLLLDGHRPLLRYMRPLWIGNPNSRKPTYVIRPKTVDFDPLSHASKKLDSGTLVAPTPAERSASSRDVPGSGYANHLAATANAAIASTAPFLSGLSTNNPKSGRLAPFCGGSTDQGVADAKSWLELTRMGEELCRSGTGDLTLIGSSLRSKDSFTNGSFSRTRPNDSNGRRFLGNKNGPTSGSNNQNGNNNNNYSQTNGTKSFNETSWNTVHDRLDDPDSGWTRGLVGPTTRRHSSAAKNAALGGVGGSALASNLPPRMLRKMASQAAGLVVGNGFSDNTAPLVNQSTIDRLSVEDRRPGSAWSDGLKSEGSNRLGQDEMTHVTPDIFQVSVILKDLYLYF</sequence>
<dbReference type="WBParaSite" id="ECPE_0001025001-mRNA-1">
    <property type="protein sequence ID" value="ECPE_0001025001-mRNA-1"/>
    <property type="gene ID" value="ECPE_0001025001"/>
</dbReference>
<dbReference type="Proteomes" id="UP000272942">
    <property type="component" value="Unassembled WGS sequence"/>
</dbReference>
<protein>
    <submittedName>
        <fullName evidence="2 4">Uncharacterized protein</fullName>
    </submittedName>
</protein>
<name>A0A183ATD3_9TREM</name>
<dbReference type="AlphaFoldDB" id="A0A183ATD3"/>
<dbReference type="OrthoDB" id="10682657at2759"/>
<gene>
    <name evidence="2" type="ORF">ECPE_LOCUS10218</name>
</gene>
<feature type="compositionally biased region" description="Low complexity" evidence="1">
    <location>
        <begin position="250"/>
        <end position="273"/>
    </location>
</feature>
<dbReference type="EMBL" id="UZAN01048696">
    <property type="protein sequence ID" value="VDP86690.1"/>
    <property type="molecule type" value="Genomic_DNA"/>
</dbReference>
<feature type="region of interest" description="Disordered" evidence="1">
    <location>
        <begin position="225"/>
        <end position="278"/>
    </location>
</feature>
<proteinExistence type="predicted"/>